<dbReference type="InterPro" id="IPR036188">
    <property type="entry name" value="FAD/NAD-bd_sf"/>
</dbReference>
<sequence length="494" mass="55492">MPFPSRSQSAYYSEYRQLGQRSPSAKTQALHNMTHAGLRVVIVGAGFCGLTAAIECKLKGMHPILVETYPTSRTQGDALDFLPNGGRIFNSWDNGRVGKRLLSICVNTCKYLDFLNPQEQLLCREPWNKYPHHYEAQFAGHRGELHEVISDYAREIGVEFQFGKTVVQYLDTETELGVLTKDGEKILGDVVLACDGPRSLARSQVLGLPDNKVNSGYAIYRAYYELSEEQQKNPLIAKYIDVNEDKALMHVGRDMHSFVYTWRRGTHLVWVLTHKDENDIGESWSFPGNKADVMHYLEQGNFSESFKEMVRNTPDDRLVDYKLVWRDALQTWLSPSKRIILMGDAAHCHLPTSAQGACQAVEDAVTFAVCLEKAAGDVPLALQVAERVRFNRSHTIHQSSLSNRDSYHNWTWTPELAARHPGALTVPRPDWIVEFDARKTAEENFDQLASDVKSGKQGTIEELALPAGGSFDIFQGDVDSESAEKAAPEQTARL</sequence>
<dbReference type="AlphaFoldDB" id="A0AAN6IR85"/>
<feature type="domain" description="FAD-binding" evidence="6">
    <location>
        <begin position="337"/>
        <end position="371"/>
    </location>
</feature>
<dbReference type="SUPFAM" id="SSF54373">
    <property type="entry name" value="FAD-linked reductases, C-terminal domain"/>
    <property type="match status" value="1"/>
</dbReference>
<name>A0AAN6IR85_EXODE</name>
<evidence type="ECO:0000313" key="8">
    <source>
        <dbReference type="Proteomes" id="UP001161757"/>
    </source>
</evidence>
<keyword evidence="4" id="KW-0560">Oxidoreductase</keyword>
<keyword evidence="3" id="KW-0274">FAD</keyword>
<dbReference type="Proteomes" id="UP001161757">
    <property type="component" value="Unassembled WGS sequence"/>
</dbReference>
<dbReference type="SUPFAM" id="SSF51905">
    <property type="entry name" value="FAD/NAD(P)-binding domain"/>
    <property type="match status" value="1"/>
</dbReference>
<keyword evidence="5" id="KW-0503">Monooxygenase</keyword>
<protein>
    <recommendedName>
        <fullName evidence="6">FAD-binding domain-containing protein</fullName>
    </recommendedName>
</protein>
<accession>A0AAN6IR85</accession>
<keyword evidence="2" id="KW-0285">Flavoprotein</keyword>
<feature type="domain" description="FAD-binding" evidence="6">
    <location>
        <begin position="39"/>
        <end position="205"/>
    </location>
</feature>
<gene>
    <name evidence="7" type="ORF">HRR80_007778</name>
</gene>
<comment type="similarity">
    <text evidence="1">Belongs to the paxM FAD-dependent monooxygenase family.</text>
</comment>
<organism evidence="7 8">
    <name type="scientific">Exophiala dermatitidis</name>
    <name type="common">Black yeast-like fungus</name>
    <name type="synonym">Wangiella dermatitidis</name>
    <dbReference type="NCBI Taxonomy" id="5970"/>
    <lineage>
        <taxon>Eukaryota</taxon>
        <taxon>Fungi</taxon>
        <taxon>Dikarya</taxon>
        <taxon>Ascomycota</taxon>
        <taxon>Pezizomycotina</taxon>
        <taxon>Eurotiomycetes</taxon>
        <taxon>Chaetothyriomycetidae</taxon>
        <taxon>Chaetothyriales</taxon>
        <taxon>Herpotrichiellaceae</taxon>
        <taxon>Exophiala</taxon>
    </lineage>
</organism>
<dbReference type="PANTHER" id="PTHR13789:SF236">
    <property type="entry name" value="MONOOXYGENASE, PUTATIVE (AFU_ORTHOLOGUE AFUA_6G12060)-RELATED"/>
    <property type="match status" value="1"/>
</dbReference>
<proteinExistence type="inferred from homology"/>
<comment type="caution">
    <text evidence="7">The sequence shown here is derived from an EMBL/GenBank/DDBJ whole genome shotgun (WGS) entry which is preliminary data.</text>
</comment>
<evidence type="ECO:0000256" key="5">
    <source>
        <dbReference type="ARBA" id="ARBA00023033"/>
    </source>
</evidence>
<dbReference type="Pfam" id="PF01494">
    <property type="entry name" value="FAD_binding_3"/>
    <property type="match status" value="2"/>
</dbReference>
<dbReference type="GO" id="GO:0071949">
    <property type="term" value="F:FAD binding"/>
    <property type="evidence" value="ECO:0007669"/>
    <property type="project" value="InterPro"/>
</dbReference>
<evidence type="ECO:0000256" key="4">
    <source>
        <dbReference type="ARBA" id="ARBA00023002"/>
    </source>
</evidence>
<evidence type="ECO:0000256" key="3">
    <source>
        <dbReference type="ARBA" id="ARBA00022827"/>
    </source>
</evidence>
<dbReference type="InterPro" id="IPR002938">
    <property type="entry name" value="FAD-bd"/>
</dbReference>
<dbReference type="EMBL" id="JAJGCB010000019">
    <property type="protein sequence ID" value="KAJ8988364.1"/>
    <property type="molecule type" value="Genomic_DNA"/>
</dbReference>
<reference evidence="7" key="1">
    <citation type="submission" date="2023-01" db="EMBL/GenBank/DDBJ databases">
        <title>Exophiala dermititidis isolated from Cystic Fibrosis Patient.</title>
        <authorList>
            <person name="Kurbessoian T."/>
            <person name="Crocker A."/>
            <person name="Murante D."/>
            <person name="Hogan D.A."/>
            <person name="Stajich J.E."/>
        </authorList>
    </citation>
    <scope>NUCLEOTIDE SEQUENCE</scope>
    <source>
        <strain evidence="7">Ex8</strain>
    </source>
</reference>
<evidence type="ECO:0000313" key="7">
    <source>
        <dbReference type="EMBL" id="KAJ8988364.1"/>
    </source>
</evidence>
<dbReference type="InterPro" id="IPR050493">
    <property type="entry name" value="FAD-dep_Monooxygenase_BioMet"/>
</dbReference>
<dbReference type="PANTHER" id="PTHR13789">
    <property type="entry name" value="MONOOXYGENASE"/>
    <property type="match status" value="1"/>
</dbReference>
<dbReference type="GO" id="GO:0004497">
    <property type="term" value="F:monooxygenase activity"/>
    <property type="evidence" value="ECO:0007669"/>
    <property type="project" value="UniProtKB-KW"/>
</dbReference>
<evidence type="ECO:0000259" key="6">
    <source>
        <dbReference type="Pfam" id="PF01494"/>
    </source>
</evidence>
<evidence type="ECO:0000256" key="2">
    <source>
        <dbReference type="ARBA" id="ARBA00022630"/>
    </source>
</evidence>
<evidence type="ECO:0000256" key="1">
    <source>
        <dbReference type="ARBA" id="ARBA00007992"/>
    </source>
</evidence>
<dbReference type="Gene3D" id="3.50.50.60">
    <property type="entry name" value="FAD/NAD(P)-binding domain"/>
    <property type="match status" value="1"/>
</dbReference>
<dbReference type="PRINTS" id="PR00420">
    <property type="entry name" value="RNGMNOXGNASE"/>
</dbReference>